<evidence type="ECO:0000259" key="1">
    <source>
        <dbReference type="Pfam" id="PF01494"/>
    </source>
</evidence>
<dbReference type="EMBL" id="JACBZA010000001">
    <property type="protein sequence ID" value="NYH82852.1"/>
    <property type="molecule type" value="Genomic_DNA"/>
</dbReference>
<dbReference type="Gene3D" id="3.50.50.60">
    <property type="entry name" value="FAD/NAD(P)-binding domain"/>
    <property type="match status" value="1"/>
</dbReference>
<reference evidence="2 5" key="2">
    <citation type="submission" date="2020-07" db="EMBL/GenBank/DDBJ databases">
        <title>Sequencing the genomes of 1000 actinobacteria strains.</title>
        <authorList>
            <person name="Klenk H.-P."/>
        </authorList>
    </citation>
    <scope>NUCLEOTIDE SEQUENCE [LARGE SCALE GENOMIC DNA]</scope>
    <source>
        <strain evidence="2 5">DSM 45117</strain>
    </source>
</reference>
<dbReference type="EMBL" id="FOOI01000025">
    <property type="protein sequence ID" value="SFH63093.1"/>
    <property type="molecule type" value="Genomic_DNA"/>
</dbReference>
<feature type="domain" description="FAD-binding" evidence="1">
    <location>
        <begin position="6"/>
        <end position="335"/>
    </location>
</feature>
<dbReference type="Pfam" id="PF01494">
    <property type="entry name" value="FAD_binding_3"/>
    <property type="match status" value="1"/>
</dbReference>
<dbReference type="InterPro" id="IPR002938">
    <property type="entry name" value="FAD-bd"/>
</dbReference>
<dbReference type="PANTHER" id="PTHR46865">
    <property type="entry name" value="OXIDOREDUCTASE-RELATED"/>
    <property type="match status" value="1"/>
</dbReference>
<dbReference type="STRING" id="504797.SAMN05421678_12510"/>
<evidence type="ECO:0000313" key="3">
    <source>
        <dbReference type="EMBL" id="SFH63093.1"/>
    </source>
</evidence>
<dbReference type="RefSeq" id="WP_092889959.1">
    <property type="nucleotide sequence ID" value="NZ_FOOI01000025.1"/>
</dbReference>
<protein>
    <submittedName>
        <fullName evidence="2 3">2-polyprenyl-6-methoxyphenol hydroxylase</fullName>
    </submittedName>
</protein>
<dbReference type="SUPFAM" id="SSF51905">
    <property type="entry name" value="FAD/NAD(P)-binding domain"/>
    <property type="match status" value="1"/>
</dbReference>
<organism evidence="3 4">
    <name type="scientific">Actinopolymorpha cephalotaxi</name>
    <dbReference type="NCBI Taxonomy" id="504797"/>
    <lineage>
        <taxon>Bacteria</taxon>
        <taxon>Bacillati</taxon>
        <taxon>Actinomycetota</taxon>
        <taxon>Actinomycetes</taxon>
        <taxon>Propionibacteriales</taxon>
        <taxon>Actinopolymorphaceae</taxon>
        <taxon>Actinopolymorpha</taxon>
    </lineage>
</organism>
<proteinExistence type="predicted"/>
<dbReference type="PANTHER" id="PTHR46865:SF8">
    <property type="entry name" value="POSSIBLE OXIDOREDUCTASE"/>
    <property type="match status" value="1"/>
</dbReference>
<dbReference type="AlphaFoldDB" id="A0A1I3BLH8"/>
<accession>A0A1I3BLH8</accession>
<gene>
    <name evidence="2" type="ORF">FHR37_001703</name>
    <name evidence="3" type="ORF">SAMN05421678_12510</name>
</gene>
<evidence type="ECO:0000313" key="2">
    <source>
        <dbReference type="EMBL" id="NYH82852.1"/>
    </source>
</evidence>
<sequence>MRGARRVVICGAGIAGLTLAHRLAAANRDVVLVEQAPGPREQGYMIDFFGPGYDVAERMGLLPRLRELGYVVEEAAWLDDDGRVRARLEYARVERASGGRVMSLMRPDLERALREKLPATVDLRYATSVRAVDDRSECVRVGLTDGSQIDADLLVGADGIHSVVRRLVFGAEERFVRYLGFHTAAWVFHDPEVRAKVGPRFCLTDSTGRQLGLYALRESKVAVFAVHRATDPALPADPRAALRAEYGSLGWVAPRVVDLAPESARIYYDQVAQVELPRWSRGRVALVGDACGAVSLLAGQGASLGMAGAYVLADHVAAAPTVEAGLSAYEQAWRPLTEDKQRSARRLARWFLPRTRAELVVRRAALRLMALPGTDRLLTGALTGKPAPVPTAAATYPLGTGEAAGAQTGS</sequence>
<dbReference type="InterPro" id="IPR036188">
    <property type="entry name" value="FAD/NAD-bd_sf"/>
</dbReference>
<dbReference type="InterPro" id="IPR051704">
    <property type="entry name" value="FAD_aromatic-hydroxylase"/>
</dbReference>
<dbReference type="GO" id="GO:0071949">
    <property type="term" value="F:FAD binding"/>
    <property type="evidence" value="ECO:0007669"/>
    <property type="project" value="InterPro"/>
</dbReference>
<dbReference type="Proteomes" id="UP000199052">
    <property type="component" value="Unassembled WGS sequence"/>
</dbReference>
<dbReference type="PRINTS" id="PR00420">
    <property type="entry name" value="RNGMNOXGNASE"/>
</dbReference>
<dbReference type="Proteomes" id="UP000533017">
    <property type="component" value="Unassembled WGS sequence"/>
</dbReference>
<name>A0A1I3BLH8_9ACTN</name>
<evidence type="ECO:0000313" key="5">
    <source>
        <dbReference type="Proteomes" id="UP000533017"/>
    </source>
</evidence>
<dbReference type="Gene3D" id="3.30.9.10">
    <property type="entry name" value="D-Amino Acid Oxidase, subunit A, domain 2"/>
    <property type="match status" value="1"/>
</dbReference>
<evidence type="ECO:0000313" key="4">
    <source>
        <dbReference type="Proteomes" id="UP000199052"/>
    </source>
</evidence>
<reference evidence="3 4" key="1">
    <citation type="submission" date="2016-10" db="EMBL/GenBank/DDBJ databases">
        <authorList>
            <person name="de Groot N.N."/>
        </authorList>
    </citation>
    <scope>NUCLEOTIDE SEQUENCE [LARGE SCALE GENOMIC DNA]</scope>
    <source>
        <strain evidence="3 4">CPCC 202808</strain>
    </source>
</reference>
<dbReference type="OrthoDB" id="3212532at2"/>
<keyword evidence="5" id="KW-1185">Reference proteome</keyword>